<feature type="compositionally biased region" description="Basic and acidic residues" evidence="1">
    <location>
        <begin position="188"/>
        <end position="208"/>
    </location>
</feature>
<name>A0A4C1X8S8_EUMVA</name>
<dbReference type="AlphaFoldDB" id="A0A4C1X8S8"/>
<accession>A0A4C1X8S8</accession>
<proteinExistence type="predicted"/>
<dbReference type="EMBL" id="BGZK01000743">
    <property type="protein sequence ID" value="GBP58759.1"/>
    <property type="molecule type" value="Genomic_DNA"/>
</dbReference>
<feature type="region of interest" description="Disordered" evidence="1">
    <location>
        <begin position="186"/>
        <end position="281"/>
    </location>
</feature>
<protein>
    <submittedName>
        <fullName evidence="2">Uncharacterized protein</fullName>
    </submittedName>
</protein>
<comment type="caution">
    <text evidence="2">The sequence shown here is derived from an EMBL/GenBank/DDBJ whole genome shotgun (WGS) entry which is preliminary data.</text>
</comment>
<sequence length="281" mass="31510">MHSSQAPASCPPPVCGKSGVRVTARVTARGDVSITSNGTDIRGSAIKKRLRVTGLRSYGSQDKEYRGRWSAGLAVAVWLPQYCKPTLPQIEAAARVLEDRIGRFIRLSSYDPVGEFGLPGKAYLTGSINTTRPHTDYWYRIGDEICLECHFEYSEDSKFITRRVWWRTDGEFIKITHHGTTKIWSKTKSHDISNEQESRENSLEEMSAKRGAKRVIPRSQSSVLPPIAKQKTKATRKAAAVKRQRIRSQLKTDETKRNAPRRGLRIGDTKGANHPGVNFST</sequence>
<evidence type="ECO:0000313" key="3">
    <source>
        <dbReference type="Proteomes" id="UP000299102"/>
    </source>
</evidence>
<gene>
    <name evidence="2" type="ORF">EVAR_35538_1</name>
</gene>
<reference evidence="2 3" key="1">
    <citation type="journal article" date="2019" name="Commun. Biol.">
        <title>The bagworm genome reveals a unique fibroin gene that provides high tensile strength.</title>
        <authorList>
            <person name="Kono N."/>
            <person name="Nakamura H."/>
            <person name="Ohtoshi R."/>
            <person name="Tomita M."/>
            <person name="Numata K."/>
            <person name="Arakawa K."/>
        </authorList>
    </citation>
    <scope>NUCLEOTIDE SEQUENCE [LARGE SCALE GENOMIC DNA]</scope>
</reference>
<dbReference type="Proteomes" id="UP000299102">
    <property type="component" value="Unassembled WGS sequence"/>
</dbReference>
<keyword evidence="3" id="KW-1185">Reference proteome</keyword>
<evidence type="ECO:0000313" key="2">
    <source>
        <dbReference type="EMBL" id="GBP58759.1"/>
    </source>
</evidence>
<feature type="compositionally biased region" description="Basic residues" evidence="1">
    <location>
        <begin position="230"/>
        <end position="248"/>
    </location>
</feature>
<organism evidence="2 3">
    <name type="scientific">Eumeta variegata</name>
    <name type="common">Bagworm moth</name>
    <name type="synonym">Eumeta japonica</name>
    <dbReference type="NCBI Taxonomy" id="151549"/>
    <lineage>
        <taxon>Eukaryota</taxon>
        <taxon>Metazoa</taxon>
        <taxon>Ecdysozoa</taxon>
        <taxon>Arthropoda</taxon>
        <taxon>Hexapoda</taxon>
        <taxon>Insecta</taxon>
        <taxon>Pterygota</taxon>
        <taxon>Neoptera</taxon>
        <taxon>Endopterygota</taxon>
        <taxon>Lepidoptera</taxon>
        <taxon>Glossata</taxon>
        <taxon>Ditrysia</taxon>
        <taxon>Tineoidea</taxon>
        <taxon>Psychidae</taxon>
        <taxon>Oiketicinae</taxon>
        <taxon>Eumeta</taxon>
    </lineage>
</organism>
<evidence type="ECO:0000256" key="1">
    <source>
        <dbReference type="SAM" id="MobiDB-lite"/>
    </source>
</evidence>